<comment type="subcellular location">
    <subcellularLocation>
        <location evidence="1">Membrane</location>
        <topology evidence="1">Multi-pass membrane protein</topology>
    </subcellularLocation>
</comment>
<dbReference type="EMBL" id="ML978123">
    <property type="protein sequence ID" value="KAF2101751.1"/>
    <property type="molecule type" value="Genomic_DNA"/>
</dbReference>
<feature type="transmembrane region" description="Helical" evidence="7">
    <location>
        <begin position="320"/>
        <end position="341"/>
    </location>
</feature>
<feature type="transmembrane region" description="Helical" evidence="7">
    <location>
        <begin position="249"/>
        <end position="268"/>
    </location>
</feature>
<keyword evidence="3 7" id="KW-0812">Transmembrane</keyword>
<evidence type="ECO:0000259" key="8">
    <source>
        <dbReference type="PROSITE" id="PS50850"/>
    </source>
</evidence>
<feature type="transmembrane region" description="Helical" evidence="7">
    <location>
        <begin position="180"/>
        <end position="198"/>
    </location>
</feature>
<keyword evidence="4 7" id="KW-1133">Transmembrane helix</keyword>
<evidence type="ECO:0000256" key="2">
    <source>
        <dbReference type="ARBA" id="ARBA00022448"/>
    </source>
</evidence>
<feature type="compositionally biased region" description="Basic and acidic residues" evidence="6">
    <location>
        <begin position="1"/>
        <end position="13"/>
    </location>
</feature>
<keyword evidence="2" id="KW-0813">Transport</keyword>
<dbReference type="AlphaFoldDB" id="A0A9P4IHF6"/>
<proteinExistence type="predicted"/>
<dbReference type="GO" id="GO:0022857">
    <property type="term" value="F:transmembrane transporter activity"/>
    <property type="evidence" value="ECO:0007669"/>
    <property type="project" value="InterPro"/>
</dbReference>
<name>A0A9P4IHF6_9PEZI</name>
<gene>
    <name evidence="9" type="ORF">NA57DRAFT_73188</name>
</gene>
<feature type="transmembrane region" description="Helical" evidence="7">
    <location>
        <begin position="385"/>
        <end position="402"/>
    </location>
</feature>
<dbReference type="Gene3D" id="1.20.1250.20">
    <property type="entry name" value="MFS general substrate transporter like domains"/>
    <property type="match status" value="2"/>
</dbReference>
<dbReference type="InterPro" id="IPR053791">
    <property type="entry name" value="MFS_Tri12-like"/>
</dbReference>
<feature type="transmembrane region" description="Helical" evidence="7">
    <location>
        <begin position="88"/>
        <end position="107"/>
    </location>
</feature>
<dbReference type="GO" id="GO:0005886">
    <property type="term" value="C:plasma membrane"/>
    <property type="evidence" value="ECO:0007669"/>
    <property type="project" value="TreeGrafter"/>
</dbReference>
<evidence type="ECO:0000313" key="10">
    <source>
        <dbReference type="Proteomes" id="UP000799772"/>
    </source>
</evidence>
<dbReference type="PANTHER" id="PTHR23501">
    <property type="entry name" value="MAJOR FACILITATOR SUPERFAMILY"/>
    <property type="match status" value="1"/>
</dbReference>
<evidence type="ECO:0000256" key="4">
    <source>
        <dbReference type="ARBA" id="ARBA00022989"/>
    </source>
</evidence>
<feature type="transmembrane region" description="Helical" evidence="7">
    <location>
        <begin position="280"/>
        <end position="299"/>
    </location>
</feature>
<comment type="caution">
    <text evidence="9">The sequence shown here is derived from an EMBL/GenBank/DDBJ whole genome shotgun (WGS) entry which is preliminary data.</text>
</comment>
<organism evidence="9 10">
    <name type="scientific">Rhizodiscina lignyota</name>
    <dbReference type="NCBI Taxonomy" id="1504668"/>
    <lineage>
        <taxon>Eukaryota</taxon>
        <taxon>Fungi</taxon>
        <taxon>Dikarya</taxon>
        <taxon>Ascomycota</taxon>
        <taxon>Pezizomycotina</taxon>
        <taxon>Dothideomycetes</taxon>
        <taxon>Pleosporomycetidae</taxon>
        <taxon>Aulographales</taxon>
        <taxon>Rhizodiscinaceae</taxon>
        <taxon>Rhizodiscina</taxon>
    </lineage>
</organism>
<dbReference type="Pfam" id="PF06609">
    <property type="entry name" value="TRI12"/>
    <property type="match status" value="1"/>
</dbReference>
<dbReference type="PROSITE" id="PS50850">
    <property type="entry name" value="MFS"/>
    <property type="match status" value="1"/>
</dbReference>
<reference evidence="9" key="1">
    <citation type="journal article" date="2020" name="Stud. Mycol.">
        <title>101 Dothideomycetes genomes: a test case for predicting lifestyles and emergence of pathogens.</title>
        <authorList>
            <person name="Haridas S."/>
            <person name="Albert R."/>
            <person name="Binder M."/>
            <person name="Bloem J."/>
            <person name="Labutti K."/>
            <person name="Salamov A."/>
            <person name="Andreopoulos B."/>
            <person name="Baker S."/>
            <person name="Barry K."/>
            <person name="Bills G."/>
            <person name="Bluhm B."/>
            <person name="Cannon C."/>
            <person name="Castanera R."/>
            <person name="Culley D."/>
            <person name="Daum C."/>
            <person name="Ezra D."/>
            <person name="Gonzalez J."/>
            <person name="Henrissat B."/>
            <person name="Kuo A."/>
            <person name="Liang C."/>
            <person name="Lipzen A."/>
            <person name="Lutzoni F."/>
            <person name="Magnuson J."/>
            <person name="Mondo S."/>
            <person name="Nolan M."/>
            <person name="Ohm R."/>
            <person name="Pangilinan J."/>
            <person name="Park H.-J."/>
            <person name="Ramirez L."/>
            <person name="Alfaro M."/>
            <person name="Sun H."/>
            <person name="Tritt A."/>
            <person name="Yoshinaga Y."/>
            <person name="Zwiers L.-H."/>
            <person name="Turgeon B."/>
            <person name="Goodwin S."/>
            <person name="Spatafora J."/>
            <person name="Crous P."/>
            <person name="Grigoriev I."/>
        </authorList>
    </citation>
    <scope>NUCLEOTIDE SEQUENCE</scope>
    <source>
        <strain evidence="9">CBS 133067</strain>
    </source>
</reference>
<accession>A0A9P4IHF6</accession>
<dbReference type="InterPro" id="IPR020846">
    <property type="entry name" value="MFS_dom"/>
</dbReference>
<dbReference type="InterPro" id="IPR010573">
    <property type="entry name" value="MFS_Str1/Tri12-like"/>
</dbReference>
<keyword evidence="10" id="KW-1185">Reference proteome</keyword>
<keyword evidence="5 7" id="KW-0472">Membrane</keyword>
<evidence type="ECO:0000256" key="7">
    <source>
        <dbReference type="SAM" id="Phobius"/>
    </source>
</evidence>
<dbReference type="CDD" id="cd06179">
    <property type="entry name" value="MFS_TRI12_like"/>
    <property type="match status" value="1"/>
</dbReference>
<evidence type="ECO:0000256" key="6">
    <source>
        <dbReference type="SAM" id="MobiDB-lite"/>
    </source>
</evidence>
<dbReference type="PANTHER" id="PTHR23501:SF109">
    <property type="entry name" value="MAJOR FACILITATOR SUPERFAMILY (MFS) PROFILE DOMAIN-CONTAINING PROTEIN-RELATED"/>
    <property type="match status" value="1"/>
</dbReference>
<feature type="transmembrane region" description="Helical" evidence="7">
    <location>
        <begin position="210"/>
        <end position="228"/>
    </location>
</feature>
<dbReference type="OrthoDB" id="4161376at2759"/>
<feature type="transmembrane region" description="Helical" evidence="7">
    <location>
        <begin position="119"/>
        <end position="138"/>
    </location>
</feature>
<dbReference type="InterPro" id="IPR036259">
    <property type="entry name" value="MFS_trans_sf"/>
</dbReference>
<feature type="domain" description="Major facilitator superfamily (MFS) profile" evidence="8">
    <location>
        <begin position="45"/>
        <end position="563"/>
    </location>
</feature>
<protein>
    <submittedName>
        <fullName evidence="9">MFS general substrate transporter</fullName>
    </submittedName>
</protein>
<feature type="transmembrane region" description="Helical" evidence="7">
    <location>
        <begin position="414"/>
        <end position="438"/>
    </location>
</feature>
<feature type="transmembrane region" description="Helical" evidence="7">
    <location>
        <begin position="144"/>
        <end position="168"/>
    </location>
</feature>
<evidence type="ECO:0000313" key="9">
    <source>
        <dbReference type="EMBL" id="KAF2101751.1"/>
    </source>
</evidence>
<feature type="region of interest" description="Disordered" evidence="6">
    <location>
        <begin position="1"/>
        <end position="20"/>
    </location>
</feature>
<dbReference type="Proteomes" id="UP000799772">
    <property type="component" value="Unassembled WGS sequence"/>
</dbReference>
<feature type="transmembrane region" description="Helical" evidence="7">
    <location>
        <begin position="536"/>
        <end position="558"/>
    </location>
</feature>
<sequence length="593" mass="64435">MEDNTEKPPVRSEVEEEIEDPKAIDEDNAAGKIFSIDDVDLPDGYFRSVYFWGSMFAIGMSLMCGVAGFSYIAPILSFVNEDIGPSPYITWVALTYTLTGSVGLMIVGRLTDIFGRRWFFVIGSALALLGSIVCAVAPNIPAMIAGETIIGLGSSAQLSFVFAVGELVPMRYRILANSYCYLWLIPPNPFGPVVGYAFQYNTRVKWRGVFYLLTGLNALCTASWYFFYHPPTFVMKHGHGRKLKYIKEFDYIGTALATLGLLLFLMGLSWGGSLYPWKSAHVIACIIIGFLLLVAFFLYEAYMPLKEPLLPMHLMKNRGWLVLILIWSIGASVYYAFAIIWPDMITGLYAEGHGHIWAGWASGVVGAGITLGEILAGFVKKKMHWVIRFIFFTGCALLAAMASCTPDTPTRAIVILLLGTTFIGANECLTSTCATICLDDQREIGTALGIGGSSRSFFSTLCSTVYTVVLSNRLAKTIPSQVPPALIAAGLPPGSTEAFLAAYTNGTQAAFDAVPGLTPSILATGTRAYKFATADAYRTVFLTTIAFSAIGFILTWFVPDVDAKLTGEVAVTLHAKTNEEFVGEAKSPDTKAV</sequence>
<feature type="transmembrane region" description="Helical" evidence="7">
    <location>
        <begin position="356"/>
        <end position="378"/>
    </location>
</feature>
<feature type="transmembrane region" description="Helical" evidence="7">
    <location>
        <begin position="49"/>
        <end position="76"/>
    </location>
</feature>
<evidence type="ECO:0000256" key="5">
    <source>
        <dbReference type="ARBA" id="ARBA00023136"/>
    </source>
</evidence>
<dbReference type="SUPFAM" id="SSF103473">
    <property type="entry name" value="MFS general substrate transporter"/>
    <property type="match status" value="2"/>
</dbReference>
<evidence type="ECO:0000256" key="3">
    <source>
        <dbReference type="ARBA" id="ARBA00022692"/>
    </source>
</evidence>
<evidence type="ECO:0000256" key="1">
    <source>
        <dbReference type="ARBA" id="ARBA00004141"/>
    </source>
</evidence>